<dbReference type="EMBL" id="CP059541">
    <property type="protein sequence ID" value="QMT19160.1"/>
    <property type="molecule type" value="Genomic_DNA"/>
</dbReference>
<evidence type="ECO:0000256" key="1">
    <source>
        <dbReference type="ARBA" id="ARBA00023118"/>
    </source>
</evidence>
<dbReference type="InterPro" id="IPR006116">
    <property type="entry name" value="NT_2-5OAS_ClassI-CCAase"/>
</dbReference>
<dbReference type="CDD" id="cd05400">
    <property type="entry name" value="NT_2-5OAS_ClassI-CCAase"/>
    <property type="match status" value="1"/>
</dbReference>
<proteinExistence type="predicted"/>
<protein>
    <submittedName>
        <fullName evidence="2">Nucleotidyltransferase</fullName>
    </submittedName>
</protein>
<keyword evidence="3" id="KW-1185">Reference proteome</keyword>
<dbReference type="AlphaFoldDB" id="A0A7D7RGC0"/>
<evidence type="ECO:0000313" key="3">
    <source>
        <dbReference type="Proteomes" id="UP000514716"/>
    </source>
</evidence>
<accession>A0A7D7RGC0</accession>
<keyword evidence="2" id="KW-0808">Transferase</keyword>
<geneLocation type="plasmid" evidence="2 3">
    <name>unnamed1</name>
</geneLocation>
<gene>
    <name evidence="2" type="ORF">H1Q58_16375</name>
</gene>
<sequence>MAKNIYTTLKEFSKNKVDLDPTRLETARSSRDWLVTKIENFENNDVFFPHIYKNENNVQMGSFARRTKIRPLDDIDFLVVFTGNGGHYNNNYNGEITISIPETASRLKRLTNDDSTLNSIKLLNKLKSFLSNIPQYSGADIKRNQEAITLKLNSYDWNFDIVPAFITAPDNFERTYYLIPDGNGKWKKTDPRIDAKRATSINQQHNGEVLRIIRLVKAWHSRTVVPDIGSYLLENLILNYFESNWPATSDQSTLANVFHSLSQSIYRSCQDPKGIQGDLNSLSYETKSRFSEAASKAYLCALNAIDFVAASDHEAAHAEWQTVFGGDFPEYG</sequence>
<evidence type="ECO:0000313" key="2">
    <source>
        <dbReference type="EMBL" id="QMT19160.1"/>
    </source>
</evidence>
<dbReference type="Gene3D" id="3.30.460.90">
    <property type="match status" value="1"/>
</dbReference>
<name>A0A7D7RGC0_PLAMR</name>
<dbReference type="KEGG" id="pdec:H1Q58_16375"/>
<organism evidence="2 3">
    <name type="scientific">Planococcus maritimus</name>
    <dbReference type="NCBI Taxonomy" id="192421"/>
    <lineage>
        <taxon>Bacteria</taxon>
        <taxon>Bacillati</taxon>
        <taxon>Bacillota</taxon>
        <taxon>Bacilli</taxon>
        <taxon>Bacillales</taxon>
        <taxon>Caryophanaceae</taxon>
        <taxon>Planococcus</taxon>
    </lineage>
</organism>
<dbReference type="GO" id="GO:0051607">
    <property type="term" value="P:defense response to virus"/>
    <property type="evidence" value="ECO:0007669"/>
    <property type="project" value="UniProtKB-KW"/>
</dbReference>
<reference evidence="2 3" key="1">
    <citation type="submission" date="2020-07" db="EMBL/GenBank/DDBJ databases">
        <title>Screening of a cold-adapted Planococcus bacterium producing protease in traditional shrimp paste and protease identification by genome sequencing.</title>
        <authorList>
            <person name="Gao R."/>
            <person name="Leng W."/>
            <person name="Chu Q."/>
            <person name="Wu X."/>
            <person name="Liu H."/>
            <person name="Li X."/>
        </authorList>
    </citation>
    <scope>NUCLEOTIDE SEQUENCE [LARGE SCALE GENOMIC DNA]</scope>
    <source>
        <strain evidence="2 3">XJ11</strain>
        <plasmid evidence="2 3">unnamed1</plasmid>
    </source>
</reference>
<dbReference type="GO" id="GO:0016779">
    <property type="term" value="F:nucleotidyltransferase activity"/>
    <property type="evidence" value="ECO:0007669"/>
    <property type="project" value="InterPro"/>
</dbReference>
<keyword evidence="1" id="KW-0051">Antiviral defense</keyword>
<dbReference type="Proteomes" id="UP000514716">
    <property type="component" value="Plasmid unnamed1"/>
</dbReference>
<keyword evidence="2" id="KW-0614">Plasmid</keyword>
<dbReference type="RefSeq" id="WP_182093547.1">
    <property type="nucleotide sequence ID" value="NZ_CP059541.1"/>
</dbReference>